<organism evidence="1 2">
    <name type="scientific">Marinomonas foliarum</name>
    <dbReference type="NCBI Taxonomy" id="491950"/>
    <lineage>
        <taxon>Bacteria</taxon>
        <taxon>Pseudomonadati</taxon>
        <taxon>Pseudomonadota</taxon>
        <taxon>Gammaproteobacteria</taxon>
        <taxon>Oceanospirillales</taxon>
        <taxon>Oceanospirillaceae</taxon>
        <taxon>Marinomonas</taxon>
    </lineage>
</organism>
<reference evidence="1 2" key="1">
    <citation type="submission" date="2018-07" db="EMBL/GenBank/DDBJ databases">
        <title>Genomic Encyclopedia of Type Strains, Phase III (KMG-III): the genomes of soil and plant-associated and newly described type strains.</title>
        <authorList>
            <person name="Whitman W."/>
        </authorList>
    </citation>
    <scope>NUCLEOTIDE SEQUENCE [LARGE SCALE GENOMIC DNA]</scope>
    <source>
        <strain evidence="1 2">CECT 7731</strain>
    </source>
</reference>
<accession>A0A368ZVW9</accession>
<dbReference type="AlphaFoldDB" id="A0A368ZVW9"/>
<protein>
    <submittedName>
        <fullName evidence="1">Uncharacterized protein</fullName>
    </submittedName>
</protein>
<proteinExistence type="predicted"/>
<evidence type="ECO:0000313" key="1">
    <source>
        <dbReference type="EMBL" id="RCW99996.1"/>
    </source>
</evidence>
<gene>
    <name evidence="1" type="ORF">DFP77_12416</name>
</gene>
<comment type="caution">
    <text evidence="1">The sequence shown here is derived from an EMBL/GenBank/DDBJ whole genome shotgun (WGS) entry which is preliminary data.</text>
</comment>
<dbReference type="Proteomes" id="UP000253506">
    <property type="component" value="Unassembled WGS sequence"/>
</dbReference>
<dbReference type="EMBL" id="QPJQ01000024">
    <property type="protein sequence ID" value="RCW99996.1"/>
    <property type="molecule type" value="Genomic_DNA"/>
</dbReference>
<sequence>MRLRLFLYFDRGKHNLRYVAMNLLPYFLLRIKQKGGLAISLLLEEKAYTNDVIEFHKAGL</sequence>
<evidence type="ECO:0000313" key="2">
    <source>
        <dbReference type="Proteomes" id="UP000253506"/>
    </source>
</evidence>
<name>A0A368ZVW9_9GAMM</name>